<dbReference type="AlphaFoldDB" id="A0A3A4KR17"/>
<dbReference type="InterPro" id="IPR009057">
    <property type="entry name" value="Homeodomain-like_sf"/>
</dbReference>
<sequence length="177" mass="19017">MGRMAGKDSWLTSGPEILGASGPGGLTIDKLVAATGLSTGSFYHHFAGMSGYRTALLDHFAEVHTTRYLREIAAADLSARQRLESLIDRVLDDDSPARIEPAIRAWAVDDPQAATVQERIDTARLDILRNLLEANGYAPEDARQTGLVVYLLVLGAASVLPTVAPAELRVPAGRILR</sequence>
<gene>
    <name evidence="3" type="ORF">D5S18_24535</name>
</gene>
<dbReference type="EMBL" id="QZFU01000029">
    <property type="protein sequence ID" value="RJO72317.1"/>
    <property type="molecule type" value="Genomic_DNA"/>
</dbReference>
<protein>
    <submittedName>
        <fullName evidence="3">TetR/AcrR family transcriptional regulator</fullName>
    </submittedName>
</protein>
<keyword evidence="4" id="KW-1185">Reference proteome</keyword>
<name>A0A3A4KR17_9NOCA</name>
<evidence type="ECO:0000259" key="2">
    <source>
        <dbReference type="Pfam" id="PF00440"/>
    </source>
</evidence>
<evidence type="ECO:0000313" key="3">
    <source>
        <dbReference type="EMBL" id="RJO72317.1"/>
    </source>
</evidence>
<reference evidence="3 4" key="1">
    <citation type="submission" date="2018-09" db="EMBL/GenBank/DDBJ databases">
        <title>YIM PH21274 draft genome.</title>
        <authorList>
            <person name="Miao C."/>
        </authorList>
    </citation>
    <scope>NUCLEOTIDE SEQUENCE [LARGE SCALE GENOMIC DNA]</scope>
    <source>
        <strain evidence="3 4">YIM PH 21724</strain>
    </source>
</reference>
<proteinExistence type="predicted"/>
<feature type="domain" description="HTH tetR-type" evidence="2">
    <location>
        <begin position="17"/>
        <end position="49"/>
    </location>
</feature>
<dbReference type="GO" id="GO:0003677">
    <property type="term" value="F:DNA binding"/>
    <property type="evidence" value="ECO:0007669"/>
    <property type="project" value="UniProtKB-KW"/>
</dbReference>
<dbReference type="SUPFAM" id="SSF46689">
    <property type="entry name" value="Homeodomain-like"/>
    <property type="match status" value="1"/>
</dbReference>
<dbReference type="Gene3D" id="1.10.357.10">
    <property type="entry name" value="Tetracycline Repressor, domain 2"/>
    <property type="match status" value="1"/>
</dbReference>
<keyword evidence="1" id="KW-0238">DNA-binding</keyword>
<accession>A0A3A4KR17</accession>
<evidence type="ECO:0000313" key="4">
    <source>
        <dbReference type="Proteomes" id="UP000266677"/>
    </source>
</evidence>
<dbReference type="Pfam" id="PF00440">
    <property type="entry name" value="TetR_N"/>
    <property type="match status" value="1"/>
</dbReference>
<organism evidence="3 4">
    <name type="scientific">Nocardia panacis</name>
    <dbReference type="NCBI Taxonomy" id="2340916"/>
    <lineage>
        <taxon>Bacteria</taxon>
        <taxon>Bacillati</taxon>
        <taxon>Actinomycetota</taxon>
        <taxon>Actinomycetes</taxon>
        <taxon>Mycobacteriales</taxon>
        <taxon>Nocardiaceae</taxon>
        <taxon>Nocardia</taxon>
    </lineage>
</organism>
<dbReference type="InterPro" id="IPR001647">
    <property type="entry name" value="HTH_TetR"/>
</dbReference>
<comment type="caution">
    <text evidence="3">The sequence shown here is derived from an EMBL/GenBank/DDBJ whole genome shotgun (WGS) entry which is preliminary data.</text>
</comment>
<evidence type="ECO:0000256" key="1">
    <source>
        <dbReference type="ARBA" id="ARBA00023125"/>
    </source>
</evidence>
<dbReference type="Proteomes" id="UP000266677">
    <property type="component" value="Unassembled WGS sequence"/>
</dbReference>